<keyword evidence="2" id="KW-0496">Mitochondrion</keyword>
<keyword evidence="3" id="KW-0143">Chaperone</keyword>
<dbReference type="InterPro" id="IPR045295">
    <property type="entry name" value="Complex1_LYR_SDHAF1_LYRM8"/>
</dbReference>
<evidence type="ECO:0000313" key="6">
    <source>
        <dbReference type="EMBL" id="KAK2561021.1"/>
    </source>
</evidence>
<dbReference type="Proteomes" id="UP001249851">
    <property type="component" value="Unassembled WGS sequence"/>
</dbReference>
<comment type="caution">
    <text evidence="6">The sequence shown here is derived from an EMBL/GenBank/DDBJ whole genome shotgun (WGS) entry which is preliminary data.</text>
</comment>
<proteinExistence type="inferred from homology"/>
<dbReference type="InterPro" id="IPR052687">
    <property type="entry name" value="SDHAF1"/>
</dbReference>
<name>A0AAD9QHG3_ACRCE</name>
<dbReference type="InterPro" id="IPR008011">
    <property type="entry name" value="Complex1_LYR_dom"/>
</dbReference>
<dbReference type="GO" id="GO:0005759">
    <property type="term" value="C:mitochondrial matrix"/>
    <property type="evidence" value="ECO:0007669"/>
    <property type="project" value="UniProtKB-SubCell"/>
</dbReference>
<dbReference type="Pfam" id="PF05347">
    <property type="entry name" value="Complex1_LYR"/>
    <property type="match status" value="1"/>
</dbReference>
<dbReference type="AlphaFoldDB" id="A0AAD9QHG3"/>
<reference evidence="6" key="2">
    <citation type="journal article" date="2023" name="Science">
        <title>Genomic signatures of disease resistance in endangered staghorn corals.</title>
        <authorList>
            <person name="Vollmer S.V."/>
            <person name="Selwyn J.D."/>
            <person name="Despard B.A."/>
            <person name="Roesel C.L."/>
        </authorList>
    </citation>
    <scope>NUCLEOTIDE SEQUENCE</scope>
    <source>
        <strain evidence="6">K2</strain>
    </source>
</reference>
<reference evidence="6" key="1">
    <citation type="journal article" date="2023" name="G3 (Bethesda)">
        <title>Whole genome assembly and annotation of the endangered Caribbean coral Acropora cervicornis.</title>
        <authorList>
            <person name="Selwyn J.D."/>
            <person name="Vollmer S.V."/>
        </authorList>
    </citation>
    <scope>NUCLEOTIDE SEQUENCE</scope>
    <source>
        <strain evidence="6">K2</strain>
    </source>
</reference>
<evidence type="ECO:0000256" key="3">
    <source>
        <dbReference type="ARBA" id="ARBA00023186"/>
    </source>
</evidence>
<dbReference type="PANTHER" id="PTHR47046:SF1">
    <property type="entry name" value="SUCCINATE DEHYDROGENASE ASSEMBLY FACTOR 1, MITOCHONDRIAL"/>
    <property type="match status" value="1"/>
</dbReference>
<evidence type="ECO:0000259" key="5">
    <source>
        <dbReference type="Pfam" id="PF05347"/>
    </source>
</evidence>
<protein>
    <submittedName>
        <fullName evidence="6">Succinate dehydrogenase assembly factor 1</fullName>
    </submittedName>
</protein>
<feature type="domain" description="Complex 1 LYR protein" evidence="5">
    <location>
        <begin position="8"/>
        <end position="62"/>
    </location>
</feature>
<dbReference type="CDD" id="cd20268">
    <property type="entry name" value="Complex1_LYR_SDHAF1_LYRM8"/>
    <property type="match status" value="1"/>
</dbReference>
<dbReference type="PANTHER" id="PTHR47046">
    <property type="entry name" value="SUCCINATE DEHYDROGENASE ASSEMBLY FACTOR 1, MITOCHONDRIAL"/>
    <property type="match status" value="1"/>
</dbReference>
<evidence type="ECO:0000256" key="1">
    <source>
        <dbReference type="ARBA" id="ARBA00004305"/>
    </source>
</evidence>
<gene>
    <name evidence="6" type="ORF">P5673_016151</name>
</gene>
<sequence>MVRSRLQKQVLSLYRKFLRASQDKPGFTDHIKHEFRKNSVISKTDGLRIEYLLRRAQNQLKQLEKMETKSMGFFTQEAASDKS</sequence>
<evidence type="ECO:0000256" key="4">
    <source>
        <dbReference type="ARBA" id="ARBA00025715"/>
    </source>
</evidence>
<comment type="similarity">
    <text evidence="4">Belongs to the complex I LYR family. SDHAF1 subfamily.</text>
</comment>
<evidence type="ECO:0000256" key="2">
    <source>
        <dbReference type="ARBA" id="ARBA00023128"/>
    </source>
</evidence>
<accession>A0AAD9QHG3</accession>
<evidence type="ECO:0000313" key="7">
    <source>
        <dbReference type="Proteomes" id="UP001249851"/>
    </source>
</evidence>
<dbReference type="GO" id="GO:0034553">
    <property type="term" value="P:mitochondrial respiratory chain complex II assembly"/>
    <property type="evidence" value="ECO:0007669"/>
    <property type="project" value="InterPro"/>
</dbReference>
<comment type="subcellular location">
    <subcellularLocation>
        <location evidence="1">Mitochondrion matrix</location>
    </subcellularLocation>
</comment>
<keyword evidence="7" id="KW-1185">Reference proteome</keyword>
<dbReference type="EMBL" id="JARQWQ010000034">
    <property type="protein sequence ID" value="KAK2561021.1"/>
    <property type="molecule type" value="Genomic_DNA"/>
</dbReference>
<organism evidence="6 7">
    <name type="scientific">Acropora cervicornis</name>
    <name type="common">Staghorn coral</name>
    <dbReference type="NCBI Taxonomy" id="6130"/>
    <lineage>
        <taxon>Eukaryota</taxon>
        <taxon>Metazoa</taxon>
        <taxon>Cnidaria</taxon>
        <taxon>Anthozoa</taxon>
        <taxon>Hexacorallia</taxon>
        <taxon>Scleractinia</taxon>
        <taxon>Astrocoeniina</taxon>
        <taxon>Acroporidae</taxon>
        <taxon>Acropora</taxon>
    </lineage>
</organism>